<dbReference type="EMBL" id="LT993738">
    <property type="protein sequence ID" value="SPN73518.1"/>
    <property type="molecule type" value="Genomic_DNA"/>
</dbReference>
<dbReference type="Proteomes" id="UP000244926">
    <property type="component" value="Chromosome I"/>
</dbReference>
<feature type="compositionally biased region" description="Low complexity" evidence="1">
    <location>
        <begin position="19"/>
        <end position="35"/>
    </location>
</feature>
<keyword evidence="2" id="KW-0472">Membrane</keyword>
<feature type="transmembrane region" description="Helical" evidence="2">
    <location>
        <begin position="492"/>
        <end position="516"/>
    </location>
</feature>
<feature type="transmembrane region" description="Helical" evidence="2">
    <location>
        <begin position="372"/>
        <end position="390"/>
    </location>
</feature>
<dbReference type="RefSeq" id="WP_108896482.1">
    <property type="nucleotide sequence ID" value="NZ_LT993738.1"/>
</dbReference>
<evidence type="ECO:0000256" key="1">
    <source>
        <dbReference type="SAM" id="MobiDB-lite"/>
    </source>
</evidence>
<feature type="compositionally biased region" description="Polar residues" evidence="1">
    <location>
        <begin position="1"/>
        <end position="14"/>
    </location>
</feature>
<evidence type="ECO:0008006" key="5">
    <source>
        <dbReference type="Google" id="ProtNLM"/>
    </source>
</evidence>
<sequence length="588" mass="65232">MTAPTQSRSSSPTNEDIELQPLDSSSSEPSAQSLLTISPSSDNLNTVSLSEGVTELMIEGGPRGQPSPPPNNTIYEVLCVAGEEDSDVSDSSVNILYVNGSWQTQLEAVNEALHISEVRGGPHVRLFYNDGSGMSCGPWTNPCCRSLPLISHPLCQAILGLWEQFFSYPGNQGKNFLVFFFGDGGAYLQSALDHSPYASRILIVGISPTIFIQGNYAVHNYRVAGDFFSSFDVRGTQAENTTTLPYSSGLEGYFCPSIRCPSFTQALRWGEQCLISSRVENSGGEGSSSGAPLTTPQNVAVVIDPNDSHAMERLGQWLEQGPPAADFEMNPYPQSCTAVCLSSLFAVSRVLGLTQEYLLASVHEGLDLQICYSLILMHTACAIRYFFLLFTNYPCLRERCRIARVIAQACFLPSMLVLVFDYFNLLRRLWMPYPILRAVFISASTMTGSIIFIELTRLWGRSLRGRVQQFIYRRTTGVRLPEGRVRVVNRNALGFALGFLYTAWGSIYFPLSIIVLNNIGLQIPRVLVRSNVSAVYDLENKTPQQNWQSGDVLAVGQTMNLVLTAFIFCLNIWFFIKSVLRYCRRGRR</sequence>
<gene>
    <name evidence="3" type="ORF">C10C_0346</name>
</gene>
<dbReference type="KEGG" id="csee:C10C_0346"/>
<feature type="transmembrane region" description="Helical" evidence="2">
    <location>
        <begin position="435"/>
        <end position="456"/>
    </location>
</feature>
<evidence type="ECO:0000313" key="4">
    <source>
        <dbReference type="Proteomes" id="UP000244926"/>
    </source>
</evidence>
<reference evidence="4" key="1">
    <citation type="submission" date="2017-11" db="EMBL/GenBank/DDBJ databases">
        <authorList>
            <person name="Seth-Smith MB H."/>
        </authorList>
    </citation>
    <scope>NUCLEOTIDE SEQUENCE [LARGE SCALE GENOMIC DNA]</scope>
</reference>
<dbReference type="AlphaFoldDB" id="A0A2R8FAQ6"/>
<feature type="region of interest" description="Disordered" evidence="1">
    <location>
        <begin position="1"/>
        <end position="45"/>
    </location>
</feature>
<keyword evidence="4" id="KW-1185">Reference proteome</keyword>
<keyword evidence="2" id="KW-1133">Transmembrane helix</keyword>
<name>A0A2R8FAQ6_9CHLA</name>
<keyword evidence="2" id="KW-0812">Transmembrane</keyword>
<organism evidence="3 4">
    <name type="scientific">Chlamydia serpentis</name>
    <dbReference type="NCBI Taxonomy" id="1967782"/>
    <lineage>
        <taxon>Bacteria</taxon>
        <taxon>Pseudomonadati</taxon>
        <taxon>Chlamydiota</taxon>
        <taxon>Chlamydiia</taxon>
        <taxon>Chlamydiales</taxon>
        <taxon>Chlamydiaceae</taxon>
        <taxon>Chlamydia/Chlamydophila group</taxon>
        <taxon>Chlamydia</taxon>
    </lineage>
</organism>
<evidence type="ECO:0000313" key="3">
    <source>
        <dbReference type="EMBL" id="SPN73518.1"/>
    </source>
</evidence>
<evidence type="ECO:0000256" key="2">
    <source>
        <dbReference type="SAM" id="Phobius"/>
    </source>
</evidence>
<dbReference type="OrthoDB" id="17031at2"/>
<protein>
    <recommendedName>
        <fullName evidence="5">Transmembrane protein</fullName>
    </recommendedName>
</protein>
<feature type="compositionally biased region" description="Polar residues" evidence="1">
    <location>
        <begin position="36"/>
        <end position="45"/>
    </location>
</feature>
<feature type="transmembrane region" description="Helical" evidence="2">
    <location>
        <begin position="402"/>
        <end position="423"/>
    </location>
</feature>
<feature type="transmembrane region" description="Helical" evidence="2">
    <location>
        <begin position="561"/>
        <end position="580"/>
    </location>
</feature>
<proteinExistence type="predicted"/>
<dbReference type="InterPro" id="IPR007787">
    <property type="entry name" value="DUF687"/>
</dbReference>
<dbReference type="Pfam" id="PF05095">
    <property type="entry name" value="DUF687"/>
    <property type="match status" value="1"/>
</dbReference>
<accession>A0A2R8FAQ6</accession>